<keyword evidence="10" id="KW-1185">Reference proteome</keyword>
<reference evidence="9 10" key="1">
    <citation type="submission" date="2021-06" db="EMBL/GenBank/DDBJ databases">
        <authorList>
            <person name="Sun Q."/>
            <person name="Li D."/>
        </authorList>
    </citation>
    <scope>NUCLEOTIDE SEQUENCE [LARGE SCALE GENOMIC DNA]</scope>
    <source>
        <strain evidence="9 10">MSJ-5</strain>
    </source>
</reference>
<dbReference type="PANTHER" id="PTHR21716:SF53">
    <property type="entry name" value="PERMEASE PERM-RELATED"/>
    <property type="match status" value="1"/>
</dbReference>
<evidence type="ECO:0000256" key="8">
    <source>
        <dbReference type="SAM" id="Phobius"/>
    </source>
</evidence>
<accession>A0ABS6G0M0</accession>
<evidence type="ECO:0000313" key="10">
    <source>
        <dbReference type="Proteomes" id="UP000779508"/>
    </source>
</evidence>
<keyword evidence="7 8" id="KW-0472">Membrane</keyword>
<feature type="transmembrane region" description="Helical" evidence="8">
    <location>
        <begin position="345"/>
        <end position="378"/>
    </location>
</feature>
<dbReference type="PANTHER" id="PTHR21716">
    <property type="entry name" value="TRANSMEMBRANE PROTEIN"/>
    <property type="match status" value="1"/>
</dbReference>
<evidence type="ECO:0000256" key="5">
    <source>
        <dbReference type="ARBA" id="ARBA00022692"/>
    </source>
</evidence>
<organism evidence="9 10">
    <name type="scientific">Alkaliphilus flagellatus</name>
    <dbReference type="NCBI Taxonomy" id="2841507"/>
    <lineage>
        <taxon>Bacteria</taxon>
        <taxon>Bacillati</taxon>
        <taxon>Bacillota</taxon>
        <taxon>Clostridia</taxon>
        <taxon>Peptostreptococcales</taxon>
        <taxon>Natronincolaceae</taxon>
        <taxon>Alkaliphilus</taxon>
    </lineage>
</organism>
<feature type="transmembrane region" description="Helical" evidence="8">
    <location>
        <begin position="258"/>
        <end position="283"/>
    </location>
</feature>
<dbReference type="InterPro" id="IPR002549">
    <property type="entry name" value="AI-2E-like"/>
</dbReference>
<feature type="transmembrane region" description="Helical" evidence="8">
    <location>
        <begin position="91"/>
        <end position="113"/>
    </location>
</feature>
<dbReference type="Pfam" id="PF01594">
    <property type="entry name" value="AI-2E_transport"/>
    <property type="match status" value="1"/>
</dbReference>
<name>A0ABS6G0M0_9FIRM</name>
<sequence>MKIKLDKQYLKYSLYAFLTIALSIVFYLSLGNLGYFLQWISIQMSSLKKVLSPVIMAIFIAYLLNPGVRWFETQVYNKIGRIKSIRKLPRVLSILTIYLFLFGLIAMVIVFVAPQIGSNIAEISRRVPEYINSTIDIVDEWSNKWSNELSSANNVYNITGHIEKNINEIFTKASKLLDYVFNNIVMGVRNITSGIFNFILGIIISFYLLGDKESFKKGIERILRAIFHGKTVDRLKDFGREADTIFGKFIVGKFIDSFIIGVLCFVGLTILKIRYALLISVIVGVTNMIPYFGPFIGAVPAVIITFFDSPINALWVTIFIFILQQFDGLILGPKILGDSVGLSPFWIIFSIVLGGGLYGVIGMFLGVPVIAIVITFTNRLIDWKLEKKGIKKYEEDIRLNE</sequence>
<evidence type="ECO:0000256" key="7">
    <source>
        <dbReference type="ARBA" id="ARBA00023136"/>
    </source>
</evidence>
<evidence type="ECO:0000256" key="1">
    <source>
        <dbReference type="ARBA" id="ARBA00004651"/>
    </source>
</evidence>
<keyword evidence="5 8" id="KW-0812">Transmembrane</keyword>
<keyword evidence="4" id="KW-1003">Cell membrane</keyword>
<dbReference type="RefSeq" id="WP_216415521.1">
    <property type="nucleotide sequence ID" value="NZ_JAHLQK010000002.1"/>
</dbReference>
<keyword evidence="3" id="KW-0813">Transport</keyword>
<keyword evidence="6 8" id="KW-1133">Transmembrane helix</keyword>
<feature type="transmembrane region" description="Helical" evidence="8">
    <location>
        <begin position="314"/>
        <end position="333"/>
    </location>
</feature>
<protein>
    <submittedName>
        <fullName evidence="9">AI-2E family transporter</fullName>
    </submittedName>
</protein>
<evidence type="ECO:0000313" key="9">
    <source>
        <dbReference type="EMBL" id="MBU5676040.1"/>
    </source>
</evidence>
<feature type="transmembrane region" description="Helical" evidence="8">
    <location>
        <begin position="50"/>
        <end position="71"/>
    </location>
</feature>
<evidence type="ECO:0000256" key="6">
    <source>
        <dbReference type="ARBA" id="ARBA00022989"/>
    </source>
</evidence>
<evidence type="ECO:0000256" key="4">
    <source>
        <dbReference type="ARBA" id="ARBA00022475"/>
    </source>
</evidence>
<proteinExistence type="inferred from homology"/>
<evidence type="ECO:0000256" key="2">
    <source>
        <dbReference type="ARBA" id="ARBA00009773"/>
    </source>
</evidence>
<comment type="caution">
    <text evidence="9">The sequence shown here is derived from an EMBL/GenBank/DDBJ whole genome shotgun (WGS) entry which is preliminary data.</text>
</comment>
<gene>
    <name evidence="9" type="ORF">KQI88_06395</name>
</gene>
<comment type="similarity">
    <text evidence="2">Belongs to the autoinducer-2 exporter (AI-2E) (TC 2.A.86) family.</text>
</comment>
<feature type="transmembrane region" description="Helical" evidence="8">
    <location>
        <begin position="191"/>
        <end position="209"/>
    </location>
</feature>
<evidence type="ECO:0000256" key="3">
    <source>
        <dbReference type="ARBA" id="ARBA00022448"/>
    </source>
</evidence>
<dbReference type="EMBL" id="JAHLQK010000002">
    <property type="protein sequence ID" value="MBU5676040.1"/>
    <property type="molecule type" value="Genomic_DNA"/>
</dbReference>
<feature type="transmembrane region" description="Helical" evidence="8">
    <location>
        <begin position="12"/>
        <end position="30"/>
    </location>
</feature>
<dbReference type="Proteomes" id="UP000779508">
    <property type="component" value="Unassembled WGS sequence"/>
</dbReference>
<comment type="subcellular location">
    <subcellularLocation>
        <location evidence="1">Cell membrane</location>
        <topology evidence="1">Multi-pass membrane protein</topology>
    </subcellularLocation>
</comment>